<evidence type="ECO:0000256" key="3">
    <source>
        <dbReference type="ARBA" id="ARBA00023295"/>
    </source>
</evidence>
<comment type="caution">
    <text evidence="9">The sequence shown here is derived from an EMBL/GenBank/DDBJ whole genome shotgun (WGS) entry which is preliminary data.</text>
</comment>
<dbReference type="InterPro" id="IPR018087">
    <property type="entry name" value="Glyco_hydro_5_CS"/>
</dbReference>
<dbReference type="Pfam" id="PF00150">
    <property type="entry name" value="Cellulase"/>
    <property type="match status" value="1"/>
</dbReference>
<evidence type="ECO:0000313" key="10">
    <source>
        <dbReference type="Proteomes" id="UP000626109"/>
    </source>
</evidence>
<feature type="chain" id="PRO_5035596621" description="Glycoside hydrolase family 5 domain-containing protein" evidence="6">
    <location>
        <begin position="27"/>
        <end position="497"/>
    </location>
</feature>
<dbReference type="InterPro" id="IPR001547">
    <property type="entry name" value="Glyco_hydro_5"/>
</dbReference>
<proteinExistence type="inferred from homology"/>
<keyword evidence="2 4" id="KW-0378">Hydrolase</keyword>
<keyword evidence="3 4" id="KW-0326">Glycosidase</keyword>
<dbReference type="GO" id="GO:0004553">
    <property type="term" value="F:hydrolase activity, hydrolyzing O-glycosyl compounds"/>
    <property type="evidence" value="ECO:0007669"/>
    <property type="project" value="InterPro"/>
</dbReference>
<keyword evidence="6" id="KW-0732">Signal</keyword>
<feature type="domain" description="Glycoside hydrolase family 5" evidence="7">
    <location>
        <begin position="103"/>
        <end position="345"/>
    </location>
</feature>
<keyword evidence="11" id="KW-1185">Reference proteome</keyword>
<feature type="region of interest" description="Disordered" evidence="5">
    <location>
        <begin position="478"/>
        <end position="497"/>
    </location>
</feature>
<dbReference type="Proteomes" id="UP000626109">
    <property type="component" value="Unassembled WGS sequence"/>
</dbReference>
<evidence type="ECO:0000256" key="1">
    <source>
        <dbReference type="ARBA" id="ARBA00005641"/>
    </source>
</evidence>
<dbReference type="Gene3D" id="3.20.20.80">
    <property type="entry name" value="Glycosidases"/>
    <property type="match status" value="1"/>
</dbReference>
<dbReference type="PANTHER" id="PTHR34142:SF1">
    <property type="entry name" value="GLYCOSIDE HYDROLASE FAMILY 5 DOMAIN-CONTAINING PROTEIN"/>
    <property type="match status" value="1"/>
</dbReference>
<evidence type="ECO:0000313" key="11">
    <source>
        <dbReference type="Proteomes" id="UP000654075"/>
    </source>
</evidence>
<protein>
    <recommendedName>
        <fullName evidence="7">Glycoside hydrolase family 5 domain-containing protein</fullName>
    </recommendedName>
</protein>
<name>A0A813K625_POLGL</name>
<evidence type="ECO:0000256" key="4">
    <source>
        <dbReference type="RuleBase" id="RU361153"/>
    </source>
</evidence>
<evidence type="ECO:0000256" key="5">
    <source>
        <dbReference type="SAM" id="MobiDB-lite"/>
    </source>
</evidence>
<feature type="compositionally biased region" description="Basic and acidic residues" evidence="5">
    <location>
        <begin position="486"/>
        <end position="497"/>
    </location>
</feature>
<dbReference type="EMBL" id="CAJNNW010028874">
    <property type="protein sequence ID" value="CAE8698087.1"/>
    <property type="molecule type" value="Genomic_DNA"/>
</dbReference>
<evidence type="ECO:0000259" key="7">
    <source>
        <dbReference type="Pfam" id="PF00150"/>
    </source>
</evidence>
<evidence type="ECO:0000313" key="9">
    <source>
        <dbReference type="EMBL" id="CAE8698087.1"/>
    </source>
</evidence>
<dbReference type="GO" id="GO:0000272">
    <property type="term" value="P:polysaccharide catabolic process"/>
    <property type="evidence" value="ECO:0007669"/>
    <property type="project" value="InterPro"/>
</dbReference>
<evidence type="ECO:0000313" key="8">
    <source>
        <dbReference type="EMBL" id="CAE8612727.1"/>
    </source>
</evidence>
<dbReference type="PROSITE" id="PS00659">
    <property type="entry name" value="GLYCOSYL_HYDROL_F5"/>
    <property type="match status" value="1"/>
</dbReference>
<dbReference type="InterPro" id="IPR017853">
    <property type="entry name" value="GH"/>
</dbReference>
<dbReference type="AlphaFoldDB" id="A0A813K625"/>
<evidence type="ECO:0000256" key="2">
    <source>
        <dbReference type="ARBA" id="ARBA00022801"/>
    </source>
</evidence>
<feature type="signal peptide" evidence="6">
    <location>
        <begin position="1"/>
        <end position="26"/>
    </location>
</feature>
<organism evidence="9 10">
    <name type="scientific">Polarella glacialis</name>
    <name type="common">Dinoflagellate</name>
    <dbReference type="NCBI Taxonomy" id="89957"/>
    <lineage>
        <taxon>Eukaryota</taxon>
        <taxon>Sar</taxon>
        <taxon>Alveolata</taxon>
        <taxon>Dinophyceae</taxon>
        <taxon>Suessiales</taxon>
        <taxon>Suessiaceae</taxon>
        <taxon>Polarella</taxon>
    </lineage>
</organism>
<dbReference type="SUPFAM" id="SSF51445">
    <property type="entry name" value="(Trans)glycosidases"/>
    <property type="match status" value="1"/>
</dbReference>
<dbReference type="EMBL" id="CAJNNV010025152">
    <property type="protein sequence ID" value="CAE8612727.1"/>
    <property type="molecule type" value="Genomic_DNA"/>
</dbReference>
<feature type="compositionally biased region" description="Low complexity" evidence="5">
    <location>
        <begin position="55"/>
        <end position="70"/>
    </location>
</feature>
<dbReference type="Proteomes" id="UP000654075">
    <property type="component" value="Unassembled WGS sequence"/>
</dbReference>
<evidence type="ECO:0000256" key="6">
    <source>
        <dbReference type="SAM" id="SignalP"/>
    </source>
</evidence>
<reference evidence="9" key="1">
    <citation type="submission" date="2021-02" db="EMBL/GenBank/DDBJ databases">
        <authorList>
            <person name="Dougan E. K."/>
            <person name="Rhodes N."/>
            <person name="Thang M."/>
            <person name="Chan C."/>
        </authorList>
    </citation>
    <scope>NUCLEOTIDE SEQUENCE</scope>
</reference>
<gene>
    <name evidence="8" type="ORF">PGLA1383_LOCUS30515</name>
    <name evidence="9" type="ORF">PGLA2088_LOCUS30562</name>
</gene>
<feature type="region of interest" description="Disordered" evidence="5">
    <location>
        <begin position="53"/>
        <end position="80"/>
    </location>
</feature>
<sequence length="497" mass="54683">MVSLRRSLLTAAFFFGSTLPTMQVGAMKSCSGESCPAQGLRQQDHVLLQFNHGLSKAPSPSAPPEGSAEVPPAPQKLTSGYEAPEGSVVAKHGQLRVQGNSMVDEHGQPVRLRGMSLFWSQWMPKFWSEDTVRWLKDDWHVTLVRAAMAVESGGYLESPATELAKMEAVVQAAIDIGIYVVVDWHDHNAEQHVPQAKEFFKHMAEKYGHYPNVMFEIFNEPVRQSWLETIKPYHETMVPVIRQYSENIIILGTRLWSQEVDVASEHPVDGTDLAYTLHFYANSHRQELRDKVKKALENGIAIFATEWGTCDASGDGGLDFAETQTWLKFFEEHNISDANWAVGDKAEACSALLPGASGSGAWATCELTASGAFVRSSLRAELQAHTAPEPCPQLRAPPPGLCSNSNEDCSKTGCCSDVGSRCFVKNDWWASCRASCTPGIDFNDPPAFRSPWSCKELKRSVNRITSFPADADAEAAAAVQPGPYKRTFDTEGRVETA</sequence>
<accession>A0A813K625</accession>
<comment type="similarity">
    <text evidence="1 4">Belongs to the glycosyl hydrolase 5 (cellulase A) family.</text>
</comment>
<dbReference type="OrthoDB" id="17181at2759"/>
<dbReference type="PANTHER" id="PTHR34142">
    <property type="entry name" value="ENDO-BETA-1,4-GLUCANASE A"/>
    <property type="match status" value="1"/>
</dbReference>